<name>A0A7K1YF88_9SPHI</name>
<feature type="transmembrane region" description="Helical" evidence="1">
    <location>
        <begin position="40"/>
        <end position="64"/>
    </location>
</feature>
<keyword evidence="1" id="KW-0472">Membrane</keyword>
<dbReference type="EMBL" id="WVHT01000016">
    <property type="protein sequence ID" value="MXV53242.1"/>
    <property type="molecule type" value="Genomic_DNA"/>
</dbReference>
<dbReference type="AlphaFoldDB" id="A0A7K1YF88"/>
<gene>
    <name evidence="2" type="ORF">GS399_19930</name>
</gene>
<evidence type="ECO:0000313" key="2">
    <source>
        <dbReference type="EMBL" id="MXV53242.1"/>
    </source>
</evidence>
<comment type="caution">
    <text evidence="2">The sequence shown here is derived from an EMBL/GenBank/DDBJ whole genome shotgun (WGS) entry which is preliminary data.</text>
</comment>
<keyword evidence="1" id="KW-0812">Transmembrane</keyword>
<keyword evidence="1" id="KW-1133">Transmembrane helix</keyword>
<organism evidence="2 3">
    <name type="scientific">Hufsiella arboris</name>
    <dbReference type="NCBI Taxonomy" id="2695275"/>
    <lineage>
        <taxon>Bacteria</taxon>
        <taxon>Pseudomonadati</taxon>
        <taxon>Bacteroidota</taxon>
        <taxon>Sphingobacteriia</taxon>
        <taxon>Sphingobacteriales</taxon>
        <taxon>Sphingobacteriaceae</taxon>
        <taxon>Hufsiella</taxon>
    </lineage>
</organism>
<dbReference type="RefSeq" id="WP_160846421.1">
    <property type="nucleotide sequence ID" value="NZ_WVHT01000016.1"/>
</dbReference>
<dbReference type="Proteomes" id="UP000466586">
    <property type="component" value="Unassembled WGS sequence"/>
</dbReference>
<protein>
    <submittedName>
        <fullName evidence="2">Uncharacterized protein</fullName>
    </submittedName>
</protein>
<evidence type="ECO:0000256" key="1">
    <source>
        <dbReference type="SAM" id="Phobius"/>
    </source>
</evidence>
<sequence length="77" mass="8659">MTPIIKKVQAVVKNGWVSLIFGLLFLATGFWVIATPLQNYMALSLLFSAFTFISLIMELSFAIINRDAIRSHLRNSV</sequence>
<reference evidence="2 3" key="1">
    <citation type="submission" date="2019-11" db="EMBL/GenBank/DDBJ databases">
        <title>Pedobacter sp. HMF7647 Genome sequencing and assembly.</title>
        <authorList>
            <person name="Kang H."/>
            <person name="Kim H."/>
            <person name="Joh K."/>
        </authorList>
    </citation>
    <scope>NUCLEOTIDE SEQUENCE [LARGE SCALE GENOMIC DNA]</scope>
    <source>
        <strain evidence="2 3">HMF7647</strain>
    </source>
</reference>
<keyword evidence="3" id="KW-1185">Reference proteome</keyword>
<feature type="transmembrane region" description="Helical" evidence="1">
    <location>
        <begin position="16"/>
        <end position="34"/>
    </location>
</feature>
<proteinExistence type="predicted"/>
<accession>A0A7K1YF88</accession>
<evidence type="ECO:0000313" key="3">
    <source>
        <dbReference type="Proteomes" id="UP000466586"/>
    </source>
</evidence>